<dbReference type="Proteomes" id="UP001189429">
    <property type="component" value="Unassembled WGS sequence"/>
</dbReference>
<gene>
    <name evidence="3" type="ORF">PCOR1329_LOCUS33478</name>
</gene>
<proteinExistence type="predicted"/>
<dbReference type="Pfam" id="PF03372">
    <property type="entry name" value="Exo_endo_phos"/>
    <property type="match status" value="1"/>
</dbReference>
<evidence type="ECO:0000313" key="3">
    <source>
        <dbReference type="EMBL" id="CAK0837217.1"/>
    </source>
</evidence>
<sequence length="719" mass="77084">MAPLVVDVQVAPEGPVRIQVPAGPGHRERNFDRPRDEALEKTLRRMGLSLAPQAPKGKERSVREPLPLTLLDTEGRTIDGSLSLSAAFAAGFATALAVGLRRYRVRLNRPEVTKIECLDGPLVGCPLLPSAEAQFCRPDQLAWEWRRESDGVVVGQGRRYVPTAADRGSRLGVVARPLGDEHDGDGGSISARWVSAEPVSLAPPDVGRSGARVAALQRQLEARSRASSGGHDVLRIVSYNVLADAYSHYWDQAFPYCGAEFLRPEYRLQLLRLELCAYDADIVCLQEVDERWFQQYWEPQLASEGYEARFTPKTSGAGEGCAVLFRRHRFELLELRELDLTRPPRVDVRESGTEAATGELLAACPALADLWSRLGQVAQLALLRCRSSGRTLLACNTHLYFAGMARHVRILQSGLILGEASRMAADAATDAGVRPALVLCGDFNSTPAAADMLRALRSEEPGTSFARLAGRGRGGALERQRRMRACLAVLTGAAPHSGGGEAPEESEEAPPPASPAGTSVAHSSLGSGRHETAETAKQPSARDVLEAALAAGATFRSSTVVAAAQLALDAGLSGAPVVALSEEMLKRATEAATAEAATAETEIQDAIDEQAACSQQAEAVANDGVRASRVGKGLEMRHHLSLASRQAEASAYSPPPPFTNLVSGYASTLDWIFFDSSRLARAAEAPVPDREELEAEATALPSQRFPSDHVLLAADLEWQ</sequence>
<name>A0ABN9SXC8_9DINO</name>
<dbReference type="EMBL" id="CAUYUJ010014113">
    <property type="protein sequence ID" value="CAK0837217.1"/>
    <property type="molecule type" value="Genomic_DNA"/>
</dbReference>
<protein>
    <recommendedName>
        <fullName evidence="2">Endonuclease/exonuclease/phosphatase domain-containing protein</fullName>
    </recommendedName>
</protein>
<evidence type="ECO:0000259" key="2">
    <source>
        <dbReference type="Pfam" id="PF03372"/>
    </source>
</evidence>
<dbReference type="InterPro" id="IPR036691">
    <property type="entry name" value="Endo/exonu/phosph_ase_sf"/>
</dbReference>
<dbReference type="PANTHER" id="PTHR12121:SF37">
    <property type="entry name" value="2',5'-PHOSPHODIESTERASE 12"/>
    <property type="match status" value="1"/>
</dbReference>
<keyword evidence="4" id="KW-1185">Reference proteome</keyword>
<dbReference type="SUPFAM" id="SSF56219">
    <property type="entry name" value="DNase I-like"/>
    <property type="match status" value="1"/>
</dbReference>
<organism evidence="3 4">
    <name type="scientific">Prorocentrum cordatum</name>
    <dbReference type="NCBI Taxonomy" id="2364126"/>
    <lineage>
        <taxon>Eukaryota</taxon>
        <taxon>Sar</taxon>
        <taxon>Alveolata</taxon>
        <taxon>Dinophyceae</taxon>
        <taxon>Prorocentrales</taxon>
        <taxon>Prorocentraceae</taxon>
        <taxon>Prorocentrum</taxon>
    </lineage>
</organism>
<dbReference type="InterPro" id="IPR005135">
    <property type="entry name" value="Endo/exonuclease/phosphatase"/>
</dbReference>
<evidence type="ECO:0000313" key="4">
    <source>
        <dbReference type="Proteomes" id="UP001189429"/>
    </source>
</evidence>
<feature type="domain" description="Endonuclease/exonuclease/phosphatase" evidence="2">
    <location>
        <begin position="238"/>
        <end position="457"/>
    </location>
</feature>
<dbReference type="Gene3D" id="3.60.10.10">
    <property type="entry name" value="Endonuclease/exonuclease/phosphatase"/>
    <property type="match status" value="2"/>
</dbReference>
<dbReference type="InterPro" id="IPR050410">
    <property type="entry name" value="CCR4/nocturin_mRNA_transcr"/>
</dbReference>
<feature type="region of interest" description="Disordered" evidence="1">
    <location>
        <begin position="494"/>
        <end position="540"/>
    </location>
</feature>
<reference evidence="3" key="1">
    <citation type="submission" date="2023-10" db="EMBL/GenBank/DDBJ databases">
        <authorList>
            <person name="Chen Y."/>
            <person name="Shah S."/>
            <person name="Dougan E. K."/>
            <person name="Thang M."/>
            <person name="Chan C."/>
        </authorList>
    </citation>
    <scope>NUCLEOTIDE SEQUENCE [LARGE SCALE GENOMIC DNA]</scope>
</reference>
<dbReference type="PANTHER" id="PTHR12121">
    <property type="entry name" value="CARBON CATABOLITE REPRESSOR PROTEIN 4"/>
    <property type="match status" value="1"/>
</dbReference>
<comment type="caution">
    <text evidence="3">The sequence shown here is derived from an EMBL/GenBank/DDBJ whole genome shotgun (WGS) entry which is preliminary data.</text>
</comment>
<evidence type="ECO:0000256" key="1">
    <source>
        <dbReference type="SAM" id="MobiDB-lite"/>
    </source>
</evidence>
<accession>A0ABN9SXC8</accession>